<keyword evidence="2" id="KW-1185">Reference proteome</keyword>
<dbReference type="AlphaFoldDB" id="A0A553HXJ2"/>
<dbReference type="PANTHER" id="PTHR12350:SF19">
    <property type="entry name" value="SET DOMAIN-CONTAINING PROTEIN"/>
    <property type="match status" value="1"/>
</dbReference>
<dbReference type="EMBL" id="VFLP01000034">
    <property type="protein sequence ID" value="TRX92664.1"/>
    <property type="molecule type" value="Genomic_DNA"/>
</dbReference>
<dbReference type="OrthoDB" id="5984008at2759"/>
<dbReference type="InterPro" id="IPR046341">
    <property type="entry name" value="SET_dom_sf"/>
</dbReference>
<proteinExistence type="predicted"/>
<reference evidence="2" key="1">
    <citation type="submission" date="2019-06" db="EMBL/GenBank/DDBJ databases">
        <title>Draft genome sequence of the griseofulvin-producing fungus Xylaria cubensis strain G536.</title>
        <authorList>
            <person name="Mead M.E."/>
            <person name="Raja H.A."/>
            <person name="Steenwyk J.L."/>
            <person name="Knowles S.L."/>
            <person name="Oberlies N.H."/>
            <person name="Rokas A."/>
        </authorList>
    </citation>
    <scope>NUCLEOTIDE SEQUENCE [LARGE SCALE GENOMIC DNA]</scope>
    <source>
        <strain evidence="2">G536</strain>
    </source>
</reference>
<dbReference type="STRING" id="2512241.A0A553HXJ2"/>
<dbReference type="Proteomes" id="UP000319160">
    <property type="component" value="Unassembled WGS sequence"/>
</dbReference>
<protein>
    <recommendedName>
        <fullName evidence="3">SET domain-containing protein</fullName>
    </recommendedName>
</protein>
<gene>
    <name evidence="1" type="ORF">FHL15_006338</name>
</gene>
<evidence type="ECO:0000313" key="1">
    <source>
        <dbReference type="EMBL" id="TRX92664.1"/>
    </source>
</evidence>
<dbReference type="PANTHER" id="PTHR12350">
    <property type="entry name" value="HISTONE-LYSINE N-METHYLTRANSFERASE-RELATED"/>
    <property type="match status" value="1"/>
</dbReference>
<evidence type="ECO:0008006" key="3">
    <source>
        <dbReference type="Google" id="ProtNLM"/>
    </source>
</evidence>
<evidence type="ECO:0000313" key="2">
    <source>
        <dbReference type="Proteomes" id="UP000319160"/>
    </source>
</evidence>
<name>A0A553HXJ2_9PEZI</name>
<dbReference type="Gene3D" id="2.170.270.10">
    <property type="entry name" value="SET domain"/>
    <property type="match status" value="1"/>
</dbReference>
<accession>A0A553HXJ2</accession>
<dbReference type="InterPro" id="IPR053201">
    <property type="entry name" value="Flavunoidine_N-MTase"/>
</dbReference>
<sequence length="180" mass="20053">MAIIRSPNEKHSFSAETAGHLPAWVNPDLDRLMVIKKVEGDFRSWAESLVDLPAGAVFARITGVTPVSLPSWSSVQAGRNLHLELNSNLVFVNHSCAPTLEWDMERMEVRVSRNRDLRKGDLLSFFYPSTEFEMAQPFDCWCGAGDRCFGRVEGAAQLGVERLGGYWINGNLSISLLPKT</sequence>
<comment type="caution">
    <text evidence="1">The sequence shown here is derived from an EMBL/GenBank/DDBJ whole genome shotgun (WGS) entry which is preliminary data.</text>
</comment>
<organism evidence="1 2">
    <name type="scientific">Xylaria flabelliformis</name>
    <dbReference type="NCBI Taxonomy" id="2512241"/>
    <lineage>
        <taxon>Eukaryota</taxon>
        <taxon>Fungi</taxon>
        <taxon>Dikarya</taxon>
        <taxon>Ascomycota</taxon>
        <taxon>Pezizomycotina</taxon>
        <taxon>Sordariomycetes</taxon>
        <taxon>Xylariomycetidae</taxon>
        <taxon>Xylariales</taxon>
        <taxon>Xylariaceae</taxon>
        <taxon>Xylaria</taxon>
    </lineage>
</organism>
<dbReference type="SUPFAM" id="SSF82199">
    <property type="entry name" value="SET domain"/>
    <property type="match status" value="1"/>
</dbReference>